<sequence length="563" mass="62682">MTEDKHNRPLQGQLGGVASRPAAGQQDVGVMPVTTVPPSISVAGRRSHKDHTAEEWEALRPRFAELYLLQRLRLADVSRILRDECGFHATDKQYKDRIRKWGLKKNFKDAEKREALLAGVQSNRDNDQVALHQGEAAIPRHRLKRFARDAKLMYVQRAAAGETLSAEPRLKFDMVLELSRSLFHAGRADDERTLYDSFAAIDRLSSQRVPFLAFEVLGISDSVVRYGLRRLERRSTPGVAFEMMRPSKNHRGGNQGLGIRYCGSLQTLMSAYKATKEDDTHVALYHMISLSLYKACQYVYSPGSNSSGQRLYQERRTVYRPASNPLETLPIRPGDTPEVRCVQYNASAQAAQALYLRTMAQSLLSLIVRNGANMPDGETLSSPQSGLGFRIAVNPQTDFIVMQRPGANLAIHYIKHGDLVAGALQFQRGYEDLPVFMEARIEQEGMNMLSLARFLPGQHSPQGSMAVPEPEPWPFLTDADSVEAEFVDAAHRAAAQATGSVPWHPGKEDLAQLAIVSRPLTAAEAESGRGRVFNKLVEEAMMLDWKQPWKRVTGTESTGETSG</sequence>
<evidence type="ECO:0000256" key="1">
    <source>
        <dbReference type="SAM" id="MobiDB-lite"/>
    </source>
</evidence>
<evidence type="ECO:0000313" key="3">
    <source>
        <dbReference type="EMBL" id="KAK0384851.1"/>
    </source>
</evidence>
<keyword evidence="4" id="KW-1185">Reference proteome</keyword>
<dbReference type="PANTHER" id="PTHR38788:SF3">
    <property type="entry name" value="CLR5 DOMAIN-CONTAINING PROTEIN"/>
    <property type="match status" value="1"/>
</dbReference>
<dbReference type="Proteomes" id="UP001175261">
    <property type="component" value="Unassembled WGS sequence"/>
</dbReference>
<reference evidence="3" key="1">
    <citation type="submission" date="2022-10" db="EMBL/GenBank/DDBJ databases">
        <title>Determination and structural analysis of whole genome sequence of Sarocladium strictum F4-1.</title>
        <authorList>
            <person name="Hu L."/>
            <person name="Jiang Y."/>
        </authorList>
    </citation>
    <scope>NUCLEOTIDE SEQUENCE</scope>
    <source>
        <strain evidence="3">F4-1</strain>
    </source>
</reference>
<dbReference type="AlphaFoldDB" id="A0AA39GD53"/>
<evidence type="ECO:0000313" key="4">
    <source>
        <dbReference type="Proteomes" id="UP001175261"/>
    </source>
</evidence>
<accession>A0AA39GD53</accession>
<dbReference type="EMBL" id="JAPDFR010000007">
    <property type="protein sequence ID" value="KAK0384851.1"/>
    <property type="molecule type" value="Genomic_DNA"/>
</dbReference>
<gene>
    <name evidence="3" type="ORF">NLU13_7329</name>
</gene>
<proteinExistence type="predicted"/>
<name>A0AA39GD53_SARSR</name>
<evidence type="ECO:0000259" key="2">
    <source>
        <dbReference type="Pfam" id="PF14420"/>
    </source>
</evidence>
<dbReference type="PANTHER" id="PTHR38788">
    <property type="entry name" value="CLR5 DOMAIN-CONTAINING PROTEIN"/>
    <property type="match status" value="1"/>
</dbReference>
<feature type="domain" description="Clr5" evidence="2">
    <location>
        <begin position="53"/>
        <end position="105"/>
    </location>
</feature>
<dbReference type="InterPro" id="IPR025676">
    <property type="entry name" value="Clr5_dom"/>
</dbReference>
<comment type="caution">
    <text evidence="3">The sequence shown here is derived from an EMBL/GenBank/DDBJ whole genome shotgun (WGS) entry which is preliminary data.</text>
</comment>
<organism evidence="3 4">
    <name type="scientific">Sarocladium strictum</name>
    <name type="common">Black bundle disease fungus</name>
    <name type="synonym">Acremonium strictum</name>
    <dbReference type="NCBI Taxonomy" id="5046"/>
    <lineage>
        <taxon>Eukaryota</taxon>
        <taxon>Fungi</taxon>
        <taxon>Dikarya</taxon>
        <taxon>Ascomycota</taxon>
        <taxon>Pezizomycotina</taxon>
        <taxon>Sordariomycetes</taxon>
        <taxon>Hypocreomycetidae</taxon>
        <taxon>Hypocreales</taxon>
        <taxon>Sarocladiaceae</taxon>
        <taxon>Sarocladium</taxon>
    </lineage>
</organism>
<protein>
    <recommendedName>
        <fullName evidence="2">Clr5 domain-containing protein</fullName>
    </recommendedName>
</protein>
<feature type="region of interest" description="Disordered" evidence="1">
    <location>
        <begin position="1"/>
        <end position="25"/>
    </location>
</feature>
<dbReference type="Pfam" id="PF14420">
    <property type="entry name" value="Clr5"/>
    <property type="match status" value="1"/>
</dbReference>